<feature type="transmembrane region" description="Helical" evidence="7">
    <location>
        <begin position="321"/>
        <end position="344"/>
    </location>
</feature>
<comment type="subcellular location">
    <subcellularLocation>
        <location evidence="1">Cell membrane</location>
        <topology evidence="1">Multi-pass membrane protein</topology>
    </subcellularLocation>
</comment>
<dbReference type="GO" id="GO:0005886">
    <property type="term" value="C:plasma membrane"/>
    <property type="evidence" value="ECO:0007669"/>
    <property type="project" value="UniProtKB-SubCell"/>
</dbReference>
<dbReference type="NCBIfam" id="TIGR00797">
    <property type="entry name" value="matE"/>
    <property type="match status" value="1"/>
</dbReference>
<dbReference type="GO" id="GO:0042910">
    <property type="term" value="F:xenobiotic transmembrane transporter activity"/>
    <property type="evidence" value="ECO:0007669"/>
    <property type="project" value="InterPro"/>
</dbReference>
<keyword evidence="5 7" id="KW-1133">Transmembrane helix</keyword>
<dbReference type="InterPro" id="IPR002528">
    <property type="entry name" value="MATE_fam"/>
</dbReference>
<feature type="transmembrane region" description="Helical" evidence="7">
    <location>
        <begin position="396"/>
        <end position="414"/>
    </location>
</feature>
<reference evidence="8" key="1">
    <citation type="submission" date="2023-07" db="EMBL/GenBank/DDBJ databases">
        <title>Genomic Encyclopedia of Type Strains, Phase IV (KMG-IV): sequencing the most valuable type-strain genomes for metagenomic binning, comparative biology and taxonomic classification.</title>
        <authorList>
            <person name="Goeker M."/>
        </authorList>
    </citation>
    <scope>NUCLEOTIDE SEQUENCE</scope>
    <source>
        <strain evidence="8">DSM 24202</strain>
    </source>
</reference>
<dbReference type="InterPro" id="IPR052031">
    <property type="entry name" value="Membrane_Transporter-Flippase"/>
</dbReference>
<dbReference type="InterPro" id="IPR048279">
    <property type="entry name" value="MdtK-like"/>
</dbReference>
<dbReference type="GO" id="GO:0015297">
    <property type="term" value="F:antiporter activity"/>
    <property type="evidence" value="ECO:0007669"/>
    <property type="project" value="InterPro"/>
</dbReference>
<evidence type="ECO:0000256" key="3">
    <source>
        <dbReference type="ARBA" id="ARBA00022475"/>
    </source>
</evidence>
<evidence type="ECO:0000256" key="6">
    <source>
        <dbReference type="ARBA" id="ARBA00023136"/>
    </source>
</evidence>
<evidence type="ECO:0000256" key="4">
    <source>
        <dbReference type="ARBA" id="ARBA00022692"/>
    </source>
</evidence>
<evidence type="ECO:0000256" key="1">
    <source>
        <dbReference type="ARBA" id="ARBA00004651"/>
    </source>
</evidence>
<accession>A0AAE3VK77</accession>
<comment type="caution">
    <text evidence="8">The sequence shown here is derived from an EMBL/GenBank/DDBJ whole genome shotgun (WGS) entry which is preliminary data.</text>
</comment>
<dbReference type="Pfam" id="PF01554">
    <property type="entry name" value="MatE"/>
    <property type="match status" value="2"/>
</dbReference>
<feature type="transmembrane region" description="Helical" evidence="7">
    <location>
        <begin position="364"/>
        <end position="384"/>
    </location>
</feature>
<keyword evidence="4 7" id="KW-0812">Transmembrane</keyword>
<sequence length="455" mass="48658">MSSIRAEYIHGPVGTTMLKTACAMLAGTLAMSGYNIADTFFVGQLGGEAPLAAMGFTFPVVMLVGCIFHGTGGGIMATMAHALGRNDSKQAALLVSSGLLLVSIIAVLLAAIGILSADWLFAAFGAEGETLVQVRRYMDVWYFGCFTAGLSMEGNKALIAAGKPKSASSMTILGMLVNIVLDPLFIFGFGPVPGMGIRGAAIATVLSQMVSAVVIIFILRQAELLHFRRIALPRLFEAWRTIIRYAIPGILGMLLFPIGNAVTTRITASFGDAAVAAVSAATRLEMVAFVFPMAVGITLMPMIAQNYGAKLYSRVRQCLRFAIGTAAFFLIAMGAVFIIFAPKIVVFFTPEQSVQEIMVMYLRIIPYGLFMVEIFRFAGFAFTGCGRPSTDAWLKATRIIGMHIPLSLLAMVLGSLPGLFWARLASDILSGIIALILAWRFVHRLPADGQDISPA</sequence>
<dbReference type="PIRSF" id="PIRSF006603">
    <property type="entry name" value="DinF"/>
    <property type="match status" value="1"/>
</dbReference>
<name>A0AAE3VK77_9BACT</name>
<keyword evidence="6 7" id="KW-0472">Membrane</keyword>
<feature type="transmembrane region" description="Helical" evidence="7">
    <location>
        <begin position="420"/>
        <end position="442"/>
    </location>
</feature>
<feature type="transmembrane region" description="Helical" evidence="7">
    <location>
        <begin position="49"/>
        <end position="70"/>
    </location>
</feature>
<feature type="transmembrane region" description="Helical" evidence="7">
    <location>
        <begin position="140"/>
        <end position="159"/>
    </location>
</feature>
<keyword evidence="9" id="KW-1185">Reference proteome</keyword>
<evidence type="ECO:0000313" key="9">
    <source>
        <dbReference type="Proteomes" id="UP001238163"/>
    </source>
</evidence>
<feature type="transmembrane region" description="Helical" evidence="7">
    <location>
        <begin position="91"/>
        <end position="120"/>
    </location>
</feature>
<dbReference type="PANTHER" id="PTHR43549:SF3">
    <property type="entry name" value="MULTIDRUG RESISTANCE PROTEIN YPNP-RELATED"/>
    <property type="match status" value="1"/>
</dbReference>
<proteinExistence type="predicted"/>
<feature type="transmembrane region" description="Helical" evidence="7">
    <location>
        <begin position="242"/>
        <end position="262"/>
    </location>
</feature>
<dbReference type="EMBL" id="JAUSVL010000001">
    <property type="protein sequence ID" value="MDQ0291935.1"/>
    <property type="molecule type" value="Genomic_DNA"/>
</dbReference>
<evidence type="ECO:0000256" key="2">
    <source>
        <dbReference type="ARBA" id="ARBA00022448"/>
    </source>
</evidence>
<feature type="transmembrane region" description="Helical" evidence="7">
    <location>
        <begin position="171"/>
        <end position="190"/>
    </location>
</feature>
<feature type="transmembrane region" description="Helical" evidence="7">
    <location>
        <begin position="196"/>
        <end position="219"/>
    </location>
</feature>
<dbReference type="RefSeq" id="WP_307265413.1">
    <property type="nucleotide sequence ID" value="NZ_JAUSVL010000001.1"/>
</dbReference>
<evidence type="ECO:0000313" key="8">
    <source>
        <dbReference type="EMBL" id="MDQ0291935.1"/>
    </source>
</evidence>
<dbReference type="Proteomes" id="UP001238163">
    <property type="component" value="Unassembled WGS sequence"/>
</dbReference>
<evidence type="ECO:0000256" key="7">
    <source>
        <dbReference type="SAM" id="Phobius"/>
    </source>
</evidence>
<feature type="transmembrane region" description="Helical" evidence="7">
    <location>
        <begin position="20"/>
        <end position="37"/>
    </location>
</feature>
<dbReference type="AlphaFoldDB" id="A0AAE3VK77"/>
<feature type="transmembrane region" description="Helical" evidence="7">
    <location>
        <begin position="274"/>
        <end position="300"/>
    </location>
</feature>
<protein>
    <submittedName>
        <fullName evidence="8">MATE family efflux protein</fullName>
    </submittedName>
</protein>
<evidence type="ECO:0000256" key="5">
    <source>
        <dbReference type="ARBA" id="ARBA00022989"/>
    </source>
</evidence>
<organism evidence="8 9">
    <name type="scientific">Oligosphaera ethanolica</name>
    <dbReference type="NCBI Taxonomy" id="760260"/>
    <lineage>
        <taxon>Bacteria</taxon>
        <taxon>Pseudomonadati</taxon>
        <taxon>Lentisphaerota</taxon>
        <taxon>Oligosphaeria</taxon>
        <taxon>Oligosphaerales</taxon>
        <taxon>Oligosphaeraceae</taxon>
        <taxon>Oligosphaera</taxon>
    </lineage>
</organism>
<keyword evidence="3" id="KW-1003">Cell membrane</keyword>
<keyword evidence="2" id="KW-0813">Transport</keyword>
<dbReference type="PANTHER" id="PTHR43549">
    <property type="entry name" value="MULTIDRUG RESISTANCE PROTEIN YPNP-RELATED"/>
    <property type="match status" value="1"/>
</dbReference>
<gene>
    <name evidence="8" type="ORF">J3R75_004042</name>
</gene>